<reference evidence="1" key="2">
    <citation type="submission" date="2025-08" db="UniProtKB">
        <authorList>
            <consortium name="Ensembl"/>
        </authorList>
    </citation>
    <scope>IDENTIFICATION</scope>
</reference>
<evidence type="ECO:0000313" key="2">
    <source>
        <dbReference type="Proteomes" id="UP000265140"/>
    </source>
</evidence>
<reference evidence="1" key="3">
    <citation type="submission" date="2025-09" db="UniProtKB">
        <authorList>
            <consortium name="Ensembl"/>
        </authorList>
    </citation>
    <scope>IDENTIFICATION</scope>
</reference>
<sequence>MHQLGEFVPVCLRLHVQVEVVIGGDVICAQRVRTHVRIECALQGEPGARGGTLRDLHRDVGLREAGRIVIDIHDLYLHAEQLEWAAGTLFADLLPVDFFVYEQNPVLHVHFQVRRPRAGDNLEAARSDFGHVQSKVLRDIPHERTVIRLLRNRVAPVHRGPSCL</sequence>
<dbReference type="AlphaFoldDB" id="A0AAY5L014"/>
<keyword evidence="2" id="KW-1185">Reference proteome</keyword>
<dbReference type="GeneTree" id="ENSGT00980000198976"/>
<reference evidence="1 2" key="1">
    <citation type="submission" date="2020-02" db="EMBL/GenBank/DDBJ databases">
        <title>Esox lucius (northern pike) genome, fEsoLuc1, primary haplotype.</title>
        <authorList>
            <person name="Myers G."/>
            <person name="Karagic N."/>
            <person name="Meyer A."/>
            <person name="Pippel M."/>
            <person name="Reichard M."/>
            <person name="Winkler S."/>
            <person name="Tracey A."/>
            <person name="Sims Y."/>
            <person name="Howe K."/>
            <person name="Rhie A."/>
            <person name="Formenti G."/>
            <person name="Durbin R."/>
            <person name="Fedrigo O."/>
            <person name="Jarvis E.D."/>
        </authorList>
    </citation>
    <scope>NUCLEOTIDE SEQUENCE [LARGE SCALE GENOMIC DNA]</scope>
</reference>
<proteinExistence type="predicted"/>
<accession>A0AAY5L014</accession>
<name>A0AAY5L014_ESOLU</name>
<organism evidence="1 2">
    <name type="scientific">Esox lucius</name>
    <name type="common">Northern pike</name>
    <dbReference type="NCBI Taxonomy" id="8010"/>
    <lineage>
        <taxon>Eukaryota</taxon>
        <taxon>Metazoa</taxon>
        <taxon>Chordata</taxon>
        <taxon>Craniata</taxon>
        <taxon>Vertebrata</taxon>
        <taxon>Euteleostomi</taxon>
        <taxon>Actinopterygii</taxon>
        <taxon>Neopterygii</taxon>
        <taxon>Teleostei</taxon>
        <taxon>Protacanthopterygii</taxon>
        <taxon>Esociformes</taxon>
        <taxon>Esocidae</taxon>
        <taxon>Esox</taxon>
    </lineage>
</organism>
<dbReference type="Ensembl" id="ENSELUT00000097193.1">
    <property type="protein sequence ID" value="ENSELUP00000092042.1"/>
    <property type="gene ID" value="ENSELUG00000038604.1"/>
</dbReference>
<evidence type="ECO:0000313" key="1">
    <source>
        <dbReference type="Ensembl" id="ENSELUP00000092042.1"/>
    </source>
</evidence>
<protein>
    <submittedName>
        <fullName evidence="1">Uncharacterized protein</fullName>
    </submittedName>
</protein>
<dbReference type="Proteomes" id="UP000265140">
    <property type="component" value="Chromosome 4"/>
</dbReference>